<organism evidence="1 2">
    <name type="scientific">Paenimyroides aestuarii</name>
    <dbReference type="NCBI Taxonomy" id="2968490"/>
    <lineage>
        <taxon>Bacteria</taxon>
        <taxon>Pseudomonadati</taxon>
        <taxon>Bacteroidota</taxon>
        <taxon>Flavobacteriia</taxon>
        <taxon>Flavobacteriales</taxon>
        <taxon>Flavobacteriaceae</taxon>
        <taxon>Paenimyroides</taxon>
    </lineage>
</organism>
<dbReference type="EMBL" id="CP102382">
    <property type="protein sequence ID" value="UUV22007.1"/>
    <property type="molecule type" value="Genomic_DNA"/>
</dbReference>
<accession>A0ABY5NU73</accession>
<evidence type="ECO:0000313" key="2">
    <source>
        <dbReference type="Proteomes" id="UP001317001"/>
    </source>
</evidence>
<gene>
    <name evidence="1" type="ORF">NPX36_02885</name>
</gene>
<protein>
    <submittedName>
        <fullName evidence="1">Uncharacterized protein</fullName>
    </submittedName>
</protein>
<proteinExistence type="predicted"/>
<reference evidence="1 2" key="1">
    <citation type="submission" date="2022-08" db="EMBL/GenBank/DDBJ databases">
        <title>Myroides zhujiangensis sp. nov., a novel bacterium isolated from sediment in the Pearl River Estuary.</title>
        <authorList>
            <person name="Cui L."/>
        </authorList>
    </citation>
    <scope>NUCLEOTIDE SEQUENCE [LARGE SCALE GENOMIC DNA]</scope>
    <source>
        <strain evidence="1 2">SCSIO 72103</strain>
    </source>
</reference>
<keyword evidence="2" id="KW-1185">Reference proteome</keyword>
<name>A0ABY5NU73_9FLAO</name>
<dbReference type="RefSeq" id="WP_257499925.1">
    <property type="nucleotide sequence ID" value="NZ_CP102382.1"/>
</dbReference>
<evidence type="ECO:0000313" key="1">
    <source>
        <dbReference type="EMBL" id="UUV22007.1"/>
    </source>
</evidence>
<dbReference type="Proteomes" id="UP001317001">
    <property type="component" value="Chromosome"/>
</dbReference>
<sequence>MMKTLLIAVICMLPIVAKSAVVLDLEYVRKNYAQAANNKEICQTLITQLTNETGSNVHLAYLGALQTIWAKHVGGPTAKLKTFNEGKKNLEKAVKADSNNVEIRFLRFSVQENAPWFLNYRDNKKEDKDFIIKHKGNVRSSTLLKMINEVV</sequence>